<reference evidence="1 2" key="1">
    <citation type="journal article" date="2018" name="Sci. Rep.">
        <title>Genomic signatures of local adaptation to the degree of environmental predictability in rotifers.</title>
        <authorList>
            <person name="Franch-Gras L."/>
            <person name="Hahn C."/>
            <person name="Garcia-Roger E.M."/>
            <person name="Carmona M.J."/>
            <person name="Serra M."/>
            <person name="Gomez A."/>
        </authorList>
    </citation>
    <scope>NUCLEOTIDE SEQUENCE [LARGE SCALE GENOMIC DNA]</scope>
    <source>
        <strain evidence="1">HYR1</strain>
    </source>
</reference>
<dbReference type="Proteomes" id="UP000276133">
    <property type="component" value="Unassembled WGS sequence"/>
</dbReference>
<dbReference type="AlphaFoldDB" id="A0A3M7SCY7"/>
<keyword evidence="2" id="KW-1185">Reference proteome</keyword>
<gene>
    <name evidence="1" type="ORF">BpHYR1_019117</name>
</gene>
<organism evidence="1 2">
    <name type="scientific">Brachionus plicatilis</name>
    <name type="common">Marine rotifer</name>
    <name type="synonym">Brachionus muelleri</name>
    <dbReference type="NCBI Taxonomy" id="10195"/>
    <lineage>
        <taxon>Eukaryota</taxon>
        <taxon>Metazoa</taxon>
        <taxon>Spiralia</taxon>
        <taxon>Gnathifera</taxon>
        <taxon>Rotifera</taxon>
        <taxon>Eurotatoria</taxon>
        <taxon>Monogononta</taxon>
        <taxon>Pseudotrocha</taxon>
        <taxon>Ploima</taxon>
        <taxon>Brachionidae</taxon>
        <taxon>Brachionus</taxon>
    </lineage>
</organism>
<sequence length="105" mass="12732">MVETKDLAILKIEIIIKKKSNNILFEKHNRKKNLKSKSLIFIEYFCFIYLSPQQSKRNKYILNQKKYQNYALIICFEIKIRSLNFNRIIYLLSKLTTIYDNTNFN</sequence>
<comment type="caution">
    <text evidence="1">The sequence shown here is derived from an EMBL/GenBank/DDBJ whole genome shotgun (WGS) entry which is preliminary data.</text>
</comment>
<proteinExistence type="predicted"/>
<evidence type="ECO:0000313" key="2">
    <source>
        <dbReference type="Proteomes" id="UP000276133"/>
    </source>
</evidence>
<accession>A0A3M7SCY7</accession>
<protein>
    <submittedName>
        <fullName evidence="1">Uncharacterized protein</fullName>
    </submittedName>
</protein>
<name>A0A3M7SCY7_BRAPC</name>
<evidence type="ECO:0000313" key="1">
    <source>
        <dbReference type="EMBL" id="RNA33656.1"/>
    </source>
</evidence>
<dbReference type="EMBL" id="REGN01001607">
    <property type="protein sequence ID" value="RNA33656.1"/>
    <property type="molecule type" value="Genomic_DNA"/>
</dbReference>